<feature type="chain" id="PRO_5013382896" description="Outer membrane protein beta-barrel domain-containing protein" evidence="1">
    <location>
        <begin position="33"/>
        <end position="181"/>
    </location>
</feature>
<evidence type="ECO:0008006" key="4">
    <source>
        <dbReference type="Google" id="ProtNLM"/>
    </source>
</evidence>
<dbReference type="RefSeq" id="WP_072821610.1">
    <property type="nucleotide sequence ID" value="NZ_LT670849.1"/>
</dbReference>
<evidence type="ECO:0000256" key="1">
    <source>
        <dbReference type="SAM" id="SignalP"/>
    </source>
</evidence>
<keyword evidence="1" id="KW-0732">Signal</keyword>
<protein>
    <recommendedName>
        <fullName evidence="4">Outer membrane protein beta-barrel domain-containing protein</fullName>
    </recommendedName>
</protein>
<evidence type="ECO:0000313" key="3">
    <source>
        <dbReference type="Proteomes" id="UP000184096"/>
    </source>
</evidence>
<dbReference type="AlphaFoldDB" id="A0A1M7UFD7"/>
<feature type="signal peptide" evidence="1">
    <location>
        <begin position="1"/>
        <end position="32"/>
    </location>
</feature>
<name>A0A1M7UFD7_9BRAD</name>
<dbReference type="OrthoDB" id="117362at2"/>
<accession>A0A1M7UFD7</accession>
<dbReference type="Proteomes" id="UP000184096">
    <property type="component" value="Chromosome I"/>
</dbReference>
<organism evidence="2 3">
    <name type="scientific">Bradyrhizobium erythrophlei</name>
    <dbReference type="NCBI Taxonomy" id="1437360"/>
    <lineage>
        <taxon>Bacteria</taxon>
        <taxon>Pseudomonadati</taxon>
        <taxon>Pseudomonadota</taxon>
        <taxon>Alphaproteobacteria</taxon>
        <taxon>Hyphomicrobiales</taxon>
        <taxon>Nitrobacteraceae</taxon>
        <taxon>Bradyrhizobium</taxon>
    </lineage>
</organism>
<keyword evidence="3" id="KW-1185">Reference proteome</keyword>
<evidence type="ECO:0000313" key="2">
    <source>
        <dbReference type="EMBL" id="SHN81644.1"/>
    </source>
</evidence>
<dbReference type="EMBL" id="LT670849">
    <property type="protein sequence ID" value="SHN81644.1"/>
    <property type="molecule type" value="Genomic_DNA"/>
</dbReference>
<gene>
    <name evidence="2" type="ORF">SAMN05444170_4823</name>
</gene>
<proteinExistence type="predicted"/>
<reference evidence="3" key="1">
    <citation type="submission" date="2016-11" db="EMBL/GenBank/DDBJ databases">
        <authorList>
            <person name="Varghese N."/>
            <person name="Submissions S."/>
        </authorList>
    </citation>
    <scope>NUCLEOTIDE SEQUENCE [LARGE SCALE GENOMIC DNA]</scope>
    <source>
        <strain evidence="3">GAS401</strain>
    </source>
</reference>
<sequence>MFVIYGLARAFARVLGLSFGLAPLLFAGGALAQDKEPKEPFAILQFGAGAEWGLNGGSPGFGPSVAVEFTPIKNWLEVETGVATSFSKGKTEWDMDFIFKKPFDLSRTIEFEPGIGPVWIRNVSGGRTSDAIAAEAVFEFMFWPAADRKYGWFLEPSYTYSFARGHDQSFGVSGGLLIPIR</sequence>